<dbReference type="SMART" id="SM00382">
    <property type="entry name" value="AAA"/>
    <property type="match status" value="1"/>
</dbReference>
<dbReference type="Gene3D" id="1.20.1560.10">
    <property type="entry name" value="ABC transporter type 1, transmembrane domain"/>
    <property type="match status" value="1"/>
</dbReference>
<keyword evidence="4 10" id="KW-0067">ATP-binding</keyword>
<dbReference type="Gene3D" id="3.40.50.300">
    <property type="entry name" value="P-loop containing nucleotide triphosphate hydrolases"/>
    <property type="match status" value="1"/>
</dbReference>
<dbReference type="PROSITE" id="PS50893">
    <property type="entry name" value="ABC_TRANSPORTER_2"/>
    <property type="match status" value="1"/>
</dbReference>
<organism evidence="10 11">
    <name type="scientific">Enterococcus gallinarum</name>
    <dbReference type="NCBI Taxonomy" id="1353"/>
    <lineage>
        <taxon>Bacteria</taxon>
        <taxon>Bacillati</taxon>
        <taxon>Bacillota</taxon>
        <taxon>Bacilli</taxon>
        <taxon>Lactobacillales</taxon>
        <taxon>Enterococcaceae</taxon>
        <taxon>Enterococcus</taxon>
    </lineage>
</organism>
<dbReference type="InterPro" id="IPR003439">
    <property type="entry name" value="ABC_transporter-like_ATP-bd"/>
</dbReference>
<evidence type="ECO:0000259" key="8">
    <source>
        <dbReference type="PROSITE" id="PS50893"/>
    </source>
</evidence>
<dbReference type="Proteomes" id="UP001241571">
    <property type="component" value="Unassembled WGS sequence"/>
</dbReference>
<dbReference type="PROSITE" id="PS00211">
    <property type="entry name" value="ABC_TRANSPORTER_1"/>
    <property type="match status" value="1"/>
</dbReference>
<dbReference type="InterPro" id="IPR011527">
    <property type="entry name" value="ABC1_TM_dom"/>
</dbReference>
<dbReference type="GO" id="GO:0005886">
    <property type="term" value="C:plasma membrane"/>
    <property type="evidence" value="ECO:0007669"/>
    <property type="project" value="UniProtKB-SubCell"/>
</dbReference>
<evidence type="ECO:0000313" key="10">
    <source>
        <dbReference type="EMBL" id="MDL4936166.1"/>
    </source>
</evidence>
<dbReference type="CDD" id="cd03228">
    <property type="entry name" value="ABCC_MRP_Like"/>
    <property type="match status" value="1"/>
</dbReference>
<dbReference type="SUPFAM" id="SSF90123">
    <property type="entry name" value="ABC transporter transmembrane region"/>
    <property type="match status" value="1"/>
</dbReference>
<evidence type="ECO:0000259" key="9">
    <source>
        <dbReference type="PROSITE" id="PS50929"/>
    </source>
</evidence>
<comment type="caution">
    <text evidence="10">The sequence shown here is derived from an EMBL/GenBank/DDBJ whole genome shotgun (WGS) entry which is preliminary data.</text>
</comment>
<evidence type="ECO:0000313" key="11">
    <source>
        <dbReference type="Proteomes" id="UP001241571"/>
    </source>
</evidence>
<feature type="domain" description="ABC transporter" evidence="8">
    <location>
        <begin position="324"/>
        <end position="535"/>
    </location>
</feature>
<dbReference type="GO" id="GO:0005524">
    <property type="term" value="F:ATP binding"/>
    <property type="evidence" value="ECO:0007669"/>
    <property type="project" value="UniProtKB-KW"/>
</dbReference>
<dbReference type="EMBL" id="JASUBT010000006">
    <property type="protein sequence ID" value="MDL4936166.1"/>
    <property type="molecule type" value="Genomic_DNA"/>
</dbReference>
<name>A0ABD4ZU70_ENTGA</name>
<keyword evidence="3" id="KW-0547">Nucleotide-binding</keyword>
<dbReference type="AlphaFoldDB" id="A0ABD4ZU70"/>
<feature type="transmembrane region" description="Helical" evidence="7">
    <location>
        <begin position="233"/>
        <end position="255"/>
    </location>
</feature>
<comment type="subcellular location">
    <subcellularLocation>
        <location evidence="1">Cell membrane</location>
        <topology evidence="1">Multi-pass membrane protein</topology>
    </subcellularLocation>
</comment>
<evidence type="ECO:0000256" key="1">
    <source>
        <dbReference type="ARBA" id="ARBA00004651"/>
    </source>
</evidence>
<dbReference type="PROSITE" id="PS50929">
    <property type="entry name" value="ABC_TM1F"/>
    <property type="match status" value="1"/>
</dbReference>
<dbReference type="InterPro" id="IPR003593">
    <property type="entry name" value="AAA+_ATPase"/>
</dbReference>
<feature type="domain" description="ABC transmembrane type-1" evidence="9">
    <location>
        <begin position="20"/>
        <end position="291"/>
    </location>
</feature>
<feature type="transmembrane region" description="Helical" evidence="7">
    <location>
        <begin position="47"/>
        <end position="66"/>
    </location>
</feature>
<dbReference type="Pfam" id="PF00005">
    <property type="entry name" value="ABC_tran"/>
    <property type="match status" value="1"/>
</dbReference>
<reference evidence="10 11" key="1">
    <citation type="submission" date="2023-06" db="EMBL/GenBank/DDBJ databases">
        <title>Acute promotion of culturable opportunistic pathogens and persistent increase of antibiotic resistance following antibiotic exposure in mouse gut microbiota.</title>
        <authorList>
            <person name="Li L."/>
            <person name="Wang B."/>
            <person name="Sun Y."/>
            <person name="Wang M."/>
            <person name="Xu H."/>
        </authorList>
    </citation>
    <scope>NUCLEOTIDE SEQUENCE [LARGE SCALE GENOMIC DNA]</scope>
    <source>
        <strain evidence="10 11">CRI2_2</strain>
    </source>
</reference>
<evidence type="ECO:0000256" key="5">
    <source>
        <dbReference type="ARBA" id="ARBA00022989"/>
    </source>
</evidence>
<evidence type="ECO:0000256" key="6">
    <source>
        <dbReference type="ARBA" id="ARBA00023136"/>
    </source>
</evidence>
<dbReference type="SUPFAM" id="SSF52540">
    <property type="entry name" value="P-loop containing nucleoside triphosphate hydrolases"/>
    <property type="match status" value="1"/>
</dbReference>
<keyword evidence="5 7" id="KW-1133">Transmembrane helix</keyword>
<evidence type="ECO:0000256" key="3">
    <source>
        <dbReference type="ARBA" id="ARBA00022741"/>
    </source>
</evidence>
<dbReference type="InterPro" id="IPR039421">
    <property type="entry name" value="Type_1_exporter"/>
</dbReference>
<dbReference type="InterPro" id="IPR017871">
    <property type="entry name" value="ABC_transporter-like_CS"/>
</dbReference>
<feature type="transmembrane region" description="Helical" evidence="7">
    <location>
        <begin position="152"/>
        <end position="169"/>
    </location>
</feature>
<feature type="transmembrane region" description="Helical" evidence="7">
    <location>
        <begin position="275"/>
        <end position="291"/>
    </location>
</feature>
<sequence length="536" mass="61244">MTTKIWKRFKREFSVYVGIGVAVSLVSAINVFYFQKLLDAFGQSMPILNLVIYGLTIIFVPIFSYLEKKPKMKLQSGIFFYLKEMALDKISRISYSEYLKIGSGSLLQKVEAGSSAGRNIHLNFYGRLFRELIPETFFNLFFIAIIDLKLVPAILLGYIFIFIVTKYLLKILQAIKENSLISEEIMNNTLIRGITEMVTFRINKRYKKEIANYHEMSISTTNNLIKMTMIHEFFFGFFAFLVAVIKLVIVILTFANVISISLGGLVALVTYVDRVYTPIAIFNVVFVQYHLDKVTYQRLQDFYDTSNDEGLFIEGAPIQSIATISLTNLNLTIQNKRILKDFNLDLEKDKIYGLVGESGAGKSSLMKVILGLFKPTSGDIFVNHKNLSSYNLNEYYDHIFYLSQDAPIFQGTLKENIVFDKNIPDIQVIEALEKCQLGHFYHSLEEGLDTRIGEKGSNISGGEKQRIAFARMFFSTAEIIVIDEATSALDESTEEKLLKEVMKIFKNRIVLMITHRPKNLEIVDEVIVLSNGYKIR</sequence>
<feature type="transmembrane region" description="Helical" evidence="7">
    <location>
        <begin position="13"/>
        <end position="35"/>
    </location>
</feature>
<keyword evidence="6 7" id="KW-0472">Membrane</keyword>
<evidence type="ECO:0000256" key="2">
    <source>
        <dbReference type="ARBA" id="ARBA00022692"/>
    </source>
</evidence>
<feature type="transmembrane region" description="Helical" evidence="7">
    <location>
        <begin position="128"/>
        <end position="146"/>
    </location>
</feature>
<dbReference type="PANTHER" id="PTHR24221:SF654">
    <property type="entry name" value="ATP-BINDING CASSETTE SUB-FAMILY B MEMBER 6"/>
    <property type="match status" value="1"/>
</dbReference>
<accession>A0ABD4ZU70</accession>
<evidence type="ECO:0000256" key="4">
    <source>
        <dbReference type="ARBA" id="ARBA00022840"/>
    </source>
</evidence>
<proteinExistence type="predicted"/>
<keyword evidence="2 7" id="KW-0812">Transmembrane</keyword>
<evidence type="ECO:0000256" key="7">
    <source>
        <dbReference type="SAM" id="Phobius"/>
    </source>
</evidence>
<dbReference type="InterPro" id="IPR027417">
    <property type="entry name" value="P-loop_NTPase"/>
</dbReference>
<dbReference type="InterPro" id="IPR036640">
    <property type="entry name" value="ABC1_TM_sf"/>
</dbReference>
<protein>
    <submittedName>
        <fullName evidence="10">ABC transporter ATP-binding protein</fullName>
    </submittedName>
</protein>
<gene>
    <name evidence="10" type="ORF">QRX88_10610</name>
</gene>
<dbReference type="PANTHER" id="PTHR24221">
    <property type="entry name" value="ATP-BINDING CASSETTE SUB-FAMILY B"/>
    <property type="match status" value="1"/>
</dbReference>
<dbReference type="RefSeq" id="WP_103300546.1">
    <property type="nucleotide sequence ID" value="NZ_CP078505.1"/>
</dbReference>